<dbReference type="Proteomes" id="UP000010552">
    <property type="component" value="Unassembled WGS sequence"/>
</dbReference>
<evidence type="ECO:0000313" key="6">
    <source>
        <dbReference type="EMBL" id="ELK08681.1"/>
    </source>
</evidence>
<evidence type="ECO:0000256" key="3">
    <source>
        <dbReference type="ARBA" id="ARBA00048219"/>
    </source>
</evidence>
<accession>L5KD07</accession>
<evidence type="ECO:0000259" key="5">
    <source>
        <dbReference type="Pfam" id="PF00685"/>
    </source>
</evidence>
<feature type="domain" description="Sulfotransferase" evidence="5">
    <location>
        <begin position="91"/>
        <end position="213"/>
    </location>
</feature>
<organism evidence="6 7">
    <name type="scientific">Pteropus alecto</name>
    <name type="common">Black flying fox</name>
    <dbReference type="NCBI Taxonomy" id="9402"/>
    <lineage>
        <taxon>Eukaryota</taxon>
        <taxon>Metazoa</taxon>
        <taxon>Chordata</taxon>
        <taxon>Craniata</taxon>
        <taxon>Vertebrata</taxon>
        <taxon>Euteleostomi</taxon>
        <taxon>Mammalia</taxon>
        <taxon>Eutheria</taxon>
        <taxon>Laurasiatheria</taxon>
        <taxon>Chiroptera</taxon>
        <taxon>Yinpterochiroptera</taxon>
        <taxon>Pteropodoidea</taxon>
        <taxon>Pteropodidae</taxon>
        <taxon>Pteropodinae</taxon>
        <taxon>Pteropus</taxon>
    </lineage>
</organism>
<dbReference type="Gene3D" id="3.40.50.300">
    <property type="entry name" value="P-loop containing nucleotide triphosphate hydrolases"/>
    <property type="match status" value="2"/>
</dbReference>
<name>L5KD07_PTEAL</name>
<dbReference type="InterPro" id="IPR027417">
    <property type="entry name" value="P-loop_NTPase"/>
</dbReference>
<dbReference type="EC" id="2.8.2.-" evidence="4"/>
<dbReference type="FunCoup" id="L5KD07">
    <property type="interactions" value="32"/>
</dbReference>
<gene>
    <name evidence="6" type="ORF">PAL_GLEAN10005809</name>
</gene>
<dbReference type="InParanoid" id="L5KD07"/>
<dbReference type="AlphaFoldDB" id="L5KD07"/>
<dbReference type="eggNOG" id="KOG1584">
    <property type="taxonomic scope" value="Eukaryota"/>
</dbReference>
<dbReference type="Pfam" id="PF00685">
    <property type="entry name" value="Sulfotransfer_1"/>
    <property type="match status" value="2"/>
</dbReference>
<keyword evidence="7" id="KW-1185">Reference proteome</keyword>
<feature type="domain" description="Sulfotransferase" evidence="5">
    <location>
        <begin position="38"/>
        <end position="84"/>
    </location>
</feature>
<evidence type="ECO:0000313" key="7">
    <source>
        <dbReference type="Proteomes" id="UP000010552"/>
    </source>
</evidence>
<dbReference type="InterPro" id="IPR000863">
    <property type="entry name" value="Sulfotransferase_dom"/>
</dbReference>
<proteinExistence type="inferred from homology"/>
<reference evidence="7" key="1">
    <citation type="journal article" date="2013" name="Science">
        <title>Comparative analysis of bat genomes provides insight into the evolution of flight and immunity.</title>
        <authorList>
            <person name="Zhang G."/>
            <person name="Cowled C."/>
            <person name="Shi Z."/>
            <person name="Huang Z."/>
            <person name="Bishop-Lilly K.A."/>
            <person name="Fang X."/>
            <person name="Wynne J.W."/>
            <person name="Xiong Z."/>
            <person name="Baker M.L."/>
            <person name="Zhao W."/>
            <person name="Tachedjian M."/>
            <person name="Zhu Y."/>
            <person name="Zhou P."/>
            <person name="Jiang X."/>
            <person name="Ng J."/>
            <person name="Yang L."/>
            <person name="Wu L."/>
            <person name="Xiao J."/>
            <person name="Feng Y."/>
            <person name="Chen Y."/>
            <person name="Sun X."/>
            <person name="Zhang Y."/>
            <person name="Marsh G.A."/>
            <person name="Crameri G."/>
            <person name="Broder C.C."/>
            <person name="Frey K.G."/>
            <person name="Wang L.F."/>
            <person name="Wang J."/>
        </authorList>
    </citation>
    <scope>NUCLEOTIDE SEQUENCE [LARGE SCALE GENOMIC DNA]</scope>
</reference>
<dbReference type="PANTHER" id="PTHR11783">
    <property type="entry name" value="SULFOTRANSFERASE SULT"/>
    <property type="match status" value="1"/>
</dbReference>
<keyword evidence="2 4" id="KW-0808">Transferase</keyword>
<dbReference type="SUPFAM" id="SSF52540">
    <property type="entry name" value="P-loop containing nucleoside triphosphate hydrolases"/>
    <property type="match status" value="1"/>
</dbReference>
<dbReference type="EMBL" id="KB030872">
    <property type="protein sequence ID" value="ELK08681.1"/>
    <property type="molecule type" value="Genomic_DNA"/>
</dbReference>
<dbReference type="GO" id="GO:0008146">
    <property type="term" value="F:sulfotransferase activity"/>
    <property type="evidence" value="ECO:0007669"/>
    <property type="project" value="InterPro"/>
</dbReference>
<comment type="similarity">
    <text evidence="1 4">Belongs to the sulfotransferase 1 family.</text>
</comment>
<protein>
    <recommendedName>
        <fullName evidence="4">Sulfotransferase</fullName>
        <ecNumber evidence="4">2.8.2.-</ecNumber>
    </recommendedName>
</protein>
<dbReference type="STRING" id="9402.L5KD07"/>
<evidence type="ECO:0000256" key="1">
    <source>
        <dbReference type="ARBA" id="ARBA00005771"/>
    </source>
</evidence>
<comment type="catalytic activity">
    <reaction evidence="3">
        <text>4-ethylphenol + 3'-phosphoadenylyl sulfate = 4-ethylphenyl sulfate + adenosine 3',5'-bisphosphate + H(+)</text>
        <dbReference type="Rhea" id="RHEA:70607"/>
        <dbReference type="ChEBI" id="CHEBI:15378"/>
        <dbReference type="ChEBI" id="CHEBI:49584"/>
        <dbReference type="ChEBI" id="CHEBI:58339"/>
        <dbReference type="ChEBI" id="CHEBI:58343"/>
        <dbReference type="ChEBI" id="CHEBI:133681"/>
    </reaction>
    <physiologicalReaction direction="left-to-right" evidence="3">
        <dbReference type="Rhea" id="RHEA:70608"/>
    </physiologicalReaction>
</comment>
<sequence>MISPQDVLRKNLKMVHSYPITYAFANNLEKCEQFHSRPDDIVIATYPKSGTTWLSEIADMVLNDGDVEKCKRDFITVKVPMLEMAVPGLRTSVAYGSWFNHVKSWWKKKEEHPILFLHYEDMKENPKQEIKKITRFLEKNLNDKILDDIIYHTSFEMMKNNPLVNYTHLSNTVLNHSKSPFMRKGTTGDWKNYFTVAQNEKFDAIYKKEMSGSALQFRTEI</sequence>
<evidence type="ECO:0000256" key="2">
    <source>
        <dbReference type="ARBA" id="ARBA00022679"/>
    </source>
</evidence>
<evidence type="ECO:0000256" key="4">
    <source>
        <dbReference type="RuleBase" id="RU361155"/>
    </source>
</evidence>